<keyword evidence="12" id="KW-0735">Signal-anchor</keyword>
<dbReference type="PANTHER" id="PTHR46025">
    <property type="entry name" value="XYLOSYLTRANSFERASE OXT"/>
    <property type="match status" value="1"/>
</dbReference>
<evidence type="ECO:0000256" key="12">
    <source>
        <dbReference type="ARBA" id="ARBA00022968"/>
    </source>
</evidence>
<dbReference type="EMBL" id="JAVRJZ010000013">
    <property type="protein sequence ID" value="KAK2714665.1"/>
    <property type="molecule type" value="Genomic_DNA"/>
</dbReference>
<evidence type="ECO:0000256" key="13">
    <source>
        <dbReference type="ARBA" id="ARBA00022989"/>
    </source>
</evidence>
<dbReference type="Pfam" id="PF12529">
    <property type="entry name" value="Xylo_C"/>
    <property type="match status" value="1"/>
</dbReference>
<comment type="similarity">
    <text evidence="5">Belongs to the glycosyltransferase 14 family. XylT subfamily.</text>
</comment>
<dbReference type="PANTHER" id="PTHR46025:SF3">
    <property type="entry name" value="XYLOSYLTRANSFERASE OXT"/>
    <property type="match status" value="1"/>
</dbReference>
<organism evidence="22 23">
    <name type="scientific">Artemia franciscana</name>
    <name type="common">Brine shrimp</name>
    <name type="synonym">Artemia sanfranciscana</name>
    <dbReference type="NCBI Taxonomy" id="6661"/>
    <lineage>
        <taxon>Eukaryota</taxon>
        <taxon>Metazoa</taxon>
        <taxon>Ecdysozoa</taxon>
        <taxon>Arthropoda</taxon>
        <taxon>Crustacea</taxon>
        <taxon>Branchiopoda</taxon>
        <taxon>Anostraca</taxon>
        <taxon>Artemiidae</taxon>
        <taxon>Artemia</taxon>
    </lineage>
</organism>
<name>A0AA88HS11_ARTSF</name>
<keyword evidence="14" id="KW-0333">Golgi apparatus</keyword>
<keyword evidence="13 20" id="KW-1133">Transmembrane helix</keyword>
<keyword evidence="10" id="KW-0479">Metal-binding</keyword>
<dbReference type="InterPro" id="IPR024448">
    <property type="entry name" value="XylT_C"/>
</dbReference>
<keyword evidence="15 20" id="KW-0472">Membrane</keyword>
<keyword evidence="9 20" id="KW-0812">Transmembrane</keyword>
<protein>
    <recommendedName>
        <fullName evidence="6">protein xylosyltransferase</fullName>
        <ecNumber evidence="6">2.4.2.26</ecNumber>
    </recommendedName>
    <alternativeName>
        <fullName evidence="18">Peptide O-xylosyltransferase</fullName>
    </alternativeName>
</protein>
<evidence type="ECO:0000256" key="11">
    <source>
        <dbReference type="ARBA" id="ARBA00022824"/>
    </source>
</evidence>
<evidence type="ECO:0000256" key="10">
    <source>
        <dbReference type="ARBA" id="ARBA00022723"/>
    </source>
</evidence>
<reference evidence="22" key="1">
    <citation type="submission" date="2023-07" db="EMBL/GenBank/DDBJ databases">
        <title>Chromosome-level genome assembly of Artemia franciscana.</title>
        <authorList>
            <person name="Jo E."/>
        </authorList>
    </citation>
    <scope>NUCLEOTIDE SEQUENCE</scope>
    <source>
        <tissue evidence="22">Whole body</tissue>
    </source>
</reference>
<dbReference type="SMART" id="SM00321">
    <property type="entry name" value="WSC"/>
    <property type="match status" value="1"/>
</dbReference>
<dbReference type="GO" id="GO:0030158">
    <property type="term" value="F:protein xylosyltransferase activity"/>
    <property type="evidence" value="ECO:0007669"/>
    <property type="project" value="UniProtKB-EC"/>
</dbReference>
<evidence type="ECO:0000256" key="15">
    <source>
        <dbReference type="ARBA" id="ARBA00023136"/>
    </source>
</evidence>
<dbReference type="GO" id="GO:0005789">
    <property type="term" value="C:endoplasmic reticulum membrane"/>
    <property type="evidence" value="ECO:0007669"/>
    <property type="project" value="UniProtKB-SubCell"/>
</dbReference>
<evidence type="ECO:0000256" key="8">
    <source>
        <dbReference type="ARBA" id="ARBA00022679"/>
    </source>
</evidence>
<evidence type="ECO:0000256" key="18">
    <source>
        <dbReference type="ARBA" id="ARBA00042865"/>
    </source>
</evidence>
<keyword evidence="7" id="KW-0328">Glycosyltransferase</keyword>
<comment type="caution">
    <text evidence="22">The sequence shown here is derived from an EMBL/GenBank/DDBJ whole genome shotgun (WGS) entry which is preliminary data.</text>
</comment>
<keyword evidence="17" id="KW-0325">Glycoprotein</keyword>
<accession>A0AA88HS11</accession>
<dbReference type="GO" id="GO:0046872">
    <property type="term" value="F:metal ion binding"/>
    <property type="evidence" value="ECO:0007669"/>
    <property type="project" value="UniProtKB-KW"/>
</dbReference>
<comment type="pathway">
    <text evidence="4">Glycan metabolism; heparan sulfate biosynthesis.</text>
</comment>
<comment type="catalytic activity">
    <reaction evidence="19">
        <text>UDP-alpha-D-xylose + L-seryl-[protein] = 3-O-(beta-D-xylosyl)-L-seryl-[protein] + UDP + H(+)</text>
        <dbReference type="Rhea" id="RHEA:50192"/>
        <dbReference type="Rhea" id="RHEA-COMP:9863"/>
        <dbReference type="Rhea" id="RHEA-COMP:12567"/>
        <dbReference type="ChEBI" id="CHEBI:15378"/>
        <dbReference type="ChEBI" id="CHEBI:29999"/>
        <dbReference type="ChEBI" id="CHEBI:57632"/>
        <dbReference type="ChEBI" id="CHEBI:58223"/>
        <dbReference type="ChEBI" id="CHEBI:132085"/>
        <dbReference type="EC" id="2.4.2.26"/>
    </reaction>
</comment>
<feature type="transmembrane region" description="Helical" evidence="20">
    <location>
        <begin position="21"/>
        <end position="45"/>
    </location>
</feature>
<dbReference type="PROSITE" id="PS51212">
    <property type="entry name" value="WSC"/>
    <property type="match status" value="1"/>
</dbReference>
<comment type="pathway">
    <text evidence="3">Glycan metabolism; chondroitin sulfate biosynthesis.</text>
</comment>
<feature type="non-terminal residue" evidence="22">
    <location>
        <position position="879"/>
    </location>
</feature>
<proteinExistence type="inferred from homology"/>
<keyword evidence="16" id="KW-1015">Disulfide bond</keyword>
<evidence type="ECO:0000256" key="20">
    <source>
        <dbReference type="SAM" id="Phobius"/>
    </source>
</evidence>
<dbReference type="Pfam" id="PF01822">
    <property type="entry name" value="WSC"/>
    <property type="match status" value="1"/>
</dbReference>
<keyword evidence="8" id="KW-0808">Transferase</keyword>
<dbReference type="InterPro" id="IPR003406">
    <property type="entry name" value="Glyco_trans_14"/>
</dbReference>
<keyword evidence="11" id="KW-0256">Endoplasmic reticulum</keyword>
<dbReference type="GO" id="GO:0015012">
    <property type="term" value="P:heparan sulfate proteoglycan biosynthetic process"/>
    <property type="evidence" value="ECO:0007669"/>
    <property type="project" value="TreeGrafter"/>
</dbReference>
<evidence type="ECO:0000256" key="19">
    <source>
        <dbReference type="ARBA" id="ARBA00047847"/>
    </source>
</evidence>
<dbReference type="AlphaFoldDB" id="A0AA88HS11"/>
<dbReference type="Proteomes" id="UP001187531">
    <property type="component" value="Unassembled WGS sequence"/>
</dbReference>
<dbReference type="InterPro" id="IPR002889">
    <property type="entry name" value="WSC_carb-bd"/>
</dbReference>
<gene>
    <name evidence="22" type="ORF">QYM36_009029</name>
</gene>
<dbReference type="InterPro" id="IPR043538">
    <property type="entry name" value="XYLT"/>
</dbReference>
<evidence type="ECO:0000256" key="1">
    <source>
        <dbReference type="ARBA" id="ARBA00004323"/>
    </source>
</evidence>
<evidence type="ECO:0000259" key="21">
    <source>
        <dbReference type="PROSITE" id="PS51212"/>
    </source>
</evidence>
<comment type="subcellular location">
    <subcellularLocation>
        <location evidence="2">Endoplasmic reticulum membrane</location>
        <topology evidence="2">Single-pass type II membrane protein</topology>
    </subcellularLocation>
    <subcellularLocation>
        <location evidence="1">Golgi apparatus membrane</location>
        <topology evidence="1">Single-pass type II membrane protein</topology>
    </subcellularLocation>
</comment>
<evidence type="ECO:0000256" key="7">
    <source>
        <dbReference type="ARBA" id="ARBA00022676"/>
    </source>
</evidence>
<evidence type="ECO:0000256" key="14">
    <source>
        <dbReference type="ARBA" id="ARBA00023034"/>
    </source>
</evidence>
<dbReference type="Pfam" id="PF02485">
    <property type="entry name" value="Branch"/>
    <property type="match status" value="1"/>
</dbReference>
<evidence type="ECO:0000256" key="2">
    <source>
        <dbReference type="ARBA" id="ARBA00004648"/>
    </source>
</evidence>
<evidence type="ECO:0000256" key="5">
    <source>
        <dbReference type="ARBA" id="ARBA00010195"/>
    </source>
</evidence>
<dbReference type="GO" id="GO:0050650">
    <property type="term" value="P:chondroitin sulfate proteoglycan biosynthetic process"/>
    <property type="evidence" value="ECO:0007669"/>
    <property type="project" value="TreeGrafter"/>
</dbReference>
<feature type="domain" description="WSC" evidence="21">
    <location>
        <begin position="174"/>
        <end position="267"/>
    </location>
</feature>
<evidence type="ECO:0000256" key="9">
    <source>
        <dbReference type="ARBA" id="ARBA00022692"/>
    </source>
</evidence>
<sequence length="879" mass="99986">KQNFKWLAMKLSLKSLLRKFLNWRFATVFIVTFLASQGLFAYVLVSKYSCSGESCFSNEGKQRHLSPESLSKVHGRTGEDSHGFMQEAPKNKVFGPIEASKLKYSKENESKIDLSSHKLNFSCSIQEKAPLSAIKRAKSYKCKEEIGELYCKIQKGNVYPQALPNSCPNDNALKSEYIGCFEDIRESRILSKEGVKLLKNSPSACIDFCVQTGHSFAGVEYGNECFCGDTSPSANLRRETFGCNMTCAGTNSSTCGGYLRVEVYSTGIVPKKSAVTDLPQLAETRQAKIAFLLSLNGRSARQVRRLLKVIYRPHHFYYIHVDARQDYLFREMLKLEGKLPNLKVARKRLSTIWGGASLLKMLLRSFAEALNFEWDFILNLSESDFPVKSVERLSDFLGANMGKNFVKSHGWNTAEFMKKQGLDRTFYECDQHMWRIGSRKLPRGIKFDGGSDWVVLHRSYVEFLVNGNSELVEGLKVLYNYTLLPAESFFHVVLLNSKFCSAYVDSNLRLTHWKRSQGCQCQYKHVVDWCGCSPMVFRIEDYGKIDGLRERQIYFARKFEGFISQTAITKLEAELVTSPVNSTSLNSYWENAYHYQDLHPSPNQAMMTLAQATIDMASLLLSLDGQCAVEASSVLELTHYFSDDNYHGSLIMFKTSSHDTLEVKIQPIREYVKKEPLGRLINLRVGPDYDVKERVFRNPSLSLGALSDFYIEHKWTPSDSAANVTFYWLDPGGAIALNEILLVEANSTEKVLWTKKKFSEDLEPGSWTLLASVDNTLLGYIEFPVFPDLSLQRMPHRKQKEEFLQESPKVVQDFVASRPPFIDAPSTKLLASSLFKKYYSIQDVCLVDYPRLRNCFKKLPRCGDTNWSSVSPDPKSEFP</sequence>
<keyword evidence="23" id="KW-1185">Reference proteome</keyword>
<evidence type="ECO:0000313" key="22">
    <source>
        <dbReference type="EMBL" id="KAK2714665.1"/>
    </source>
</evidence>
<evidence type="ECO:0000256" key="17">
    <source>
        <dbReference type="ARBA" id="ARBA00023180"/>
    </source>
</evidence>
<dbReference type="GO" id="GO:0000139">
    <property type="term" value="C:Golgi membrane"/>
    <property type="evidence" value="ECO:0007669"/>
    <property type="project" value="UniProtKB-SubCell"/>
</dbReference>
<dbReference type="EC" id="2.4.2.26" evidence="6"/>
<evidence type="ECO:0000256" key="16">
    <source>
        <dbReference type="ARBA" id="ARBA00023157"/>
    </source>
</evidence>
<evidence type="ECO:0000256" key="3">
    <source>
        <dbReference type="ARBA" id="ARBA00004840"/>
    </source>
</evidence>
<evidence type="ECO:0000256" key="4">
    <source>
        <dbReference type="ARBA" id="ARBA00005093"/>
    </source>
</evidence>
<evidence type="ECO:0000256" key="6">
    <source>
        <dbReference type="ARBA" id="ARBA00011972"/>
    </source>
</evidence>
<evidence type="ECO:0000313" key="23">
    <source>
        <dbReference type="Proteomes" id="UP001187531"/>
    </source>
</evidence>